<dbReference type="AlphaFoldDB" id="A0A506U097"/>
<protein>
    <submittedName>
        <fullName evidence="1">Uncharacterized protein</fullName>
    </submittedName>
</protein>
<evidence type="ECO:0000313" key="2">
    <source>
        <dbReference type="Proteomes" id="UP000320314"/>
    </source>
</evidence>
<sequence length="146" mass="15738">MTQTINVGLPVERHAQLAALAHRDGTSLADTIGGFLTTAIHEGRIADELPGWTVERVGNTVRLAHPESDLHLRMKRSTAKSVADLLDRMAEPAGTQNAGWLDLDESFEILRRGTSVKITDTTTGAYRAVARSIAGDLARLLRKAAA</sequence>
<dbReference type="RefSeq" id="WP_141167907.1">
    <property type="nucleotide sequence ID" value="NZ_VHLH01000031.1"/>
</dbReference>
<dbReference type="EMBL" id="VHLH01000031">
    <property type="protein sequence ID" value="TPW26395.1"/>
    <property type="molecule type" value="Genomic_DNA"/>
</dbReference>
<evidence type="ECO:0000313" key="1">
    <source>
        <dbReference type="EMBL" id="TPW26395.1"/>
    </source>
</evidence>
<reference evidence="1 2" key="1">
    <citation type="submission" date="2019-06" db="EMBL/GenBank/DDBJ databases">
        <authorList>
            <person name="Li M."/>
        </authorList>
    </citation>
    <scope>NUCLEOTIDE SEQUENCE [LARGE SCALE GENOMIC DNA]</scope>
    <source>
        <strain evidence="1 2">BGMRC6574</strain>
    </source>
</reference>
<comment type="caution">
    <text evidence="1">The sequence shown here is derived from an EMBL/GenBank/DDBJ whole genome shotgun (WGS) entry which is preliminary data.</text>
</comment>
<name>A0A506U097_9HYPH</name>
<accession>A0A506U097</accession>
<dbReference type="OrthoDB" id="7688921at2"/>
<proteinExistence type="predicted"/>
<organism evidence="1 2">
    <name type="scientific">Pararhizobium mangrovi</name>
    <dbReference type="NCBI Taxonomy" id="2590452"/>
    <lineage>
        <taxon>Bacteria</taxon>
        <taxon>Pseudomonadati</taxon>
        <taxon>Pseudomonadota</taxon>
        <taxon>Alphaproteobacteria</taxon>
        <taxon>Hyphomicrobiales</taxon>
        <taxon>Rhizobiaceae</taxon>
        <taxon>Rhizobium/Agrobacterium group</taxon>
        <taxon>Pararhizobium</taxon>
    </lineage>
</organism>
<keyword evidence="2" id="KW-1185">Reference proteome</keyword>
<dbReference type="Proteomes" id="UP000320314">
    <property type="component" value="Unassembled WGS sequence"/>
</dbReference>
<gene>
    <name evidence="1" type="ORF">FJU11_15070</name>
</gene>